<dbReference type="FunCoup" id="B2A153">
    <property type="interactions" value="412"/>
</dbReference>
<dbReference type="STRING" id="457570.Nther_1092"/>
<keyword evidence="6" id="KW-1185">Reference proteome</keyword>
<dbReference type="GO" id="GO:0016779">
    <property type="term" value="F:nucleotidyltransferase activity"/>
    <property type="evidence" value="ECO:0007669"/>
    <property type="project" value="TreeGrafter"/>
</dbReference>
<dbReference type="FunFam" id="3.40.50.720:FF:000033">
    <property type="entry name" value="Adenylyltransferase and sulfurtransferase MOCS3"/>
    <property type="match status" value="1"/>
</dbReference>
<dbReference type="InterPro" id="IPR045886">
    <property type="entry name" value="ThiF/MoeB/HesA"/>
</dbReference>
<protein>
    <submittedName>
        <fullName evidence="5">UBA/THIF-type NAD/FAD binding protein</fullName>
    </submittedName>
</protein>
<dbReference type="SUPFAM" id="SSF69572">
    <property type="entry name" value="Activating enzymes of the ubiquitin-like proteins"/>
    <property type="match status" value="1"/>
</dbReference>
<dbReference type="InterPro" id="IPR035985">
    <property type="entry name" value="Ubiquitin-activating_enz"/>
</dbReference>
<dbReference type="GO" id="GO:0005829">
    <property type="term" value="C:cytosol"/>
    <property type="evidence" value="ECO:0007669"/>
    <property type="project" value="TreeGrafter"/>
</dbReference>
<dbReference type="Gene3D" id="3.40.50.720">
    <property type="entry name" value="NAD(P)-binding Rossmann-like Domain"/>
    <property type="match status" value="1"/>
</dbReference>
<reference evidence="5 6" key="1">
    <citation type="submission" date="2008-04" db="EMBL/GenBank/DDBJ databases">
        <title>Complete sequence of chromosome of Natranaerobius thermophilus JW/NM-WN-LF.</title>
        <authorList>
            <consortium name="US DOE Joint Genome Institute"/>
            <person name="Copeland A."/>
            <person name="Lucas S."/>
            <person name="Lapidus A."/>
            <person name="Glavina del Rio T."/>
            <person name="Dalin E."/>
            <person name="Tice H."/>
            <person name="Bruce D."/>
            <person name="Goodwin L."/>
            <person name="Pitluck S."/>
            <person name="Chertkov O."/>
            <person name="Brettin T."/>
            <person name="Detter J.C."/>
            <person name="Han C."/>
            <person name="Kuske C.R."/>
            <person name="Schmutz J."/>
            <person name="Larimer F."/>
            <person name="Land M."/>
            <person name="Hauser L."/>
            <person name="Kyrpides N."/>
            <person name="Lykidis A."/>
            <person name="Mesbah N.M."/>
            <person name="Wiegel J."/>
        </authorList>
    </citation>
    <scope>NUCLEOTIDE SEQUENCE [LARGE SCALE GENOMIC DNA]</scope>
    <source>
        <strain evidence="6">ATCC BAA-1301 / DSM 18059 / JW/NM-WN-LF</strain>
    </source>
</reference>
<accession>B2A153</accession>
<evidence type="ECO:0000259" key="4">
    <source>
        <dbReference type="Pfam" id="PF00899"/>
    </source>
</evidence>
<dbReference type="GO" id="GO:0005524">
    <property type="term" value="F:ATP binding"/>
    <property type="evidence" value="ECO:0007669"/>
    <property type="project" value="UniProtKB-KW"/>
</dbReference>
<evidence type="ECO:0000313" key="6">
    <source>
        <dbReference type="Proteomes" id="UP000001683"/>
    </source>
</evidence>
<dbReference type="GO" id="GO:0008641">
    <property type="term" value="F:ubiquitin-like modifier activating enzyme activity"/>
    <property type="evidence" value="ECO:0007669"/>
    <property type="project" value="InterPro"/>
</dbReference>
<evidence type="ECO:0000313" key="5">
    <source>
        <dbReference type="EMBL" id="ACB84676.1"/>
    </source>
</evidence>
<evidence type="ECO:0000256" key="2">
    <source>
        <dbReference type="ARBA" id="ARBA00022741"/>
    </source>
</evidence>
<keyword evidence="1" id="KW-0808">Transferase</keyword>
<dbReference type="Pfam" id="PF00899">
    <property type="entry name" value="ThiF"/>
    <property type="match status" value="1"/>
</dbReference>
<dbReference type="NCBIfam" id="NF004281">
    <property type="entry name" value="PRK05690.1"/>
    <property type="match status" value="1"/>
</dbReference>
<sequence length="284" mass="31057">MLETITEKWGELMNFNEAQLERYSRQIILSEVGVEGQQKLLDSKVLIIGTGGLGAPAAMYLAALGIGTIGLVDGDKVELSNLQRQIIHQTKDIGKLKAESGKETILHMNPDVEVIPHNTWINSQNIQDIIEDYDFVIDGTDNFAAKFLINDACVMSEKPFCHAGIIRFQGQVMTYVPNGNGVTPCYRCVFNEPPPDGVVPSCQEAGVLGLLGGVIGGLQATEAVKYLLGIGDNLTGELLVYDALKMDFRKIELHSDRDCKICGTNPEIKDLVDYTGPKCNLQTK</sequence>
<dbReference type="KEGG" id="nth:Nther_1092"/>
<dbReference type="GO" id="GO:0008146">
    <property type="term" value="F:sulfotransferase activity"/>
    <property type="evidence" value="ECO:0007669"/>
    <property type="project" value="TreeGrafter"/>
</dbReference>
<dbReference type="eggNOG" id="COG0476">
    <property type="taxonomic scope" value="Bacteria"/>
</dbReference>
<dbReference type="Proteomes" id="UP000001683">
    <property type="component" value="Chromosome"/>
</dbReference>
<reference evidence="5 6" key="2">
    <citation type="journal article" date="2011" name="J. Bacteriol.">
        <title>Complete genome sequence of the anaerobic, halophilic alkalithermophile Natranaerobius thermophilus JW/NM-WN-LF.</title>
        <authorList>
            <person name="Zhao B."/>
            <person name="Mesbah N.M."/>
            <person name="Dalin E."/>
            <person name="Goodwin L."/>
            <person name="Nolan M."/>
            <person name="Pitluck S."/>
            <person name="Chertkov O."/>
            <person name="Brettin T.S."/>
            <person name="Han J."/>
            <person name="Larimer F.W."/>
            <person name="Land M.L."/>
            <person name="Hauser L."/>
            <person name="Kyrpides N."/>
            <person name="Wiegel J."/>
        </authorList>
    </citation>
    <scope>NUCLEOTIDE SEQUENCE [LARGE SCALE GENOMIC DNA]</scope>
    <source>
        <strain evidence="6">ATCC BAA-1301 / DSM 18059 / JW/NM-WN-LF</strain>
    </source>
</reference>
<dbReference type="PANTHER" id="PTHR10953">
    <property type="entry name" value="UBIQUITIN-ACTIVATING ENZYME E1"/>
    <property type="match status" value="1"/>
</dbReference>
<dbReference type="HOGENOM" id="CLU_013325_10_0_9"/>
<dbReference type="AlphaFoldDB" id="B2A153"/>
<dbReference type="PANTHER" id="PTHR10953:SF102">
    <property type="entry name" value="ADENYLYLTRANSFERASE AND SULFURTRANSFERASE MOCS3"/>
    <property type="match status" value="1"/>
</dbReference>
<keyword evidence="2" id="KW-0547">Nucleotide-binding</keyword>
<name>B2A153_NATTJ</name>
<evidence type="ECO:0000256" key="1">
    <source>
        <dbReference type="ARBA" id="ARBA00022679"/>
    </source>
</evidence>
<dbReference type="InterPro" id="IPR000594">
    <property type="entry name" value="ThiF_NAD_FAD-bd"/>
</dbReference>
<dbReference type="InParanoid" id="B2A153"/>
<keyword evidence="3" id="KW-0067">ATP-binding</keyword>
<dbReference type="GO" id="GO:0004792">
    <property type="term" value="F:thiosulfate-cyanide sulfurtransferase activity"/>
    <property type="evidence" value="ECO:0007669"/>
    <property type="project" value="TreeGrafter"/>
</dbReference>
<dbReference type="EMBL" id="CP001034">
    <property type="protein sequence ID" value="ACB84676.1"/>
    <property type="molecule type" value="Genomic_DNA"/>
</dbReference>
<feature type="domain" description="THIF-type NAD/FAD binding fold" evidence="4">
    <location>
        <begin position="23"/>
        <end position="259"/>
    </location>
</feature>
<organism evidence="5 6">
    <name type="scientific">Natranaerobius thermophilus (strain ATCC BAA-1301 / DSM 18059 / JW/NM-WN-LF)</name>
    <dbReference type="NCBI Taxonomy" id="457570"/>
    <lineage>
        <taxon>Bacteria</taxon>
        <taxon>Bacillati</taxon>
        <taxon>Bacillota</taxon>
        <taxon>Clostridia</taxon>
        <taxon>Natranaerobiales</taxon>
        <taxon>Natranaerobiaceae</taxon>
        <taxon>Natranaerobius</taxon>
    </lineage>
</organism>
<proteinExistence type="predicted"/>
<evidence type="ECO:0000256" key="3">
    <source>
        <dbReference type="ARBA" id="ARBA00022840"/>
    </source>
</evidence>
<dbReference type="CDD" id="cd00757">
    <property type="entry name" value="ThiF_MoeB_HesA_family"/>
    <property type="match status" value="1"/>
</dbReference>
<gene>
    <name evidence="5" type="ordered locus">Nther_1092</name>
</gene>